<evidence type="ECO:0000313" key="4">
    <source>
        <dbReference type="Proteomes" id="UP000230605"/>
    </source>
</evidence>
<dbReference type="Proteomes" id="UP000230605">
    <property type="component" value="Chromosome 4"/>
</dbReference>
<feature type="compositionally biased region" description="Basic and acidic residues" evidence="1">
    <location>
        <begin position="113"/>
        <end position="122"/>
    </location>
</feature>
<evidence type="ECO:0000313" key="3">
    <source>
        <dbReference type="EMBL" id="WPB01820.1"/>
    </source>
</evidence>
<gene>
    <name evidence="2" type="ORF">CB0940_04568</name>
    <name evidence="3" type="ORF">RHO25_006452</name>
</gene>
<dbReference type="Proteomes" id="UP001302367">
    <property type="component" value="Chromosome 4"/>
</dbReference>
<accession>A0A2G5HJC3</accession>
<reference evidence="3 5" key="2">
    <citation type="submission" date="2023-09" db="EMBL/GenBank/DDBJ databases">
        <title>Complete-Gapless Cercospora beticola genome.</title>
        <authorList>
            <person name="Wyatt N.A."/>
            <person name="Spanner R.E."/>
            <person name="Bolton M.D."/>
        </authorList>
    </citation>
    <scope>NUCLEOTIDE SEQUENCE [LARGE SCALE GENOMIC DNA]</scope>
    <source>
        <strain evidence="3">Cb09-40</strain>
    </source>
</reference>
<proteinExistence type="predicted"/>
<dbReference type="EMBL" id="LKMD01000105">
    <property type="protein sequence ID" value="PIA92638.1"/>
    <property type="molecule type" value="Genomic_DNA"/>
</dbReference>
<sequence length="122" mass="13765">MNVSSAEVLLREAEKTDSRFTDNSMAVYQIRVRPQEERSMYNDYATKVRTYLNSLHSSYPIYVVHSGRWLVGAPNGGPLPDSKRIWHAGTVISRWRGGIRATASTDASEDDEKAMVDADEKE</sequence>
<feature type="region of interest" description="Disordered" evidence="1">
    <location>
        <begin position="101"/>
        <end position="122"/>
    </location>
</feature>
<dbReference type="EMBL" id="CP134187">
    <property type="protein sequence ID" value="WPB01820.1"/>
    <property type="molecule type" value="Genomic_DNA"/>
</dbReference>
<evidence type="ECO:0000313" key="2">
    <source>
        <dbReference type="EMBL" id="PIA92638.1"/>
    </source>
</evidence>
<evidence type="ECO:0000256" key="1">
    <source>
        <dbReference type="SAM" id="MobiDB-lite"/>
    </source>
</evidence>
<protein>
    <submittedName>
        <fullName evidence="2">Uncharacterized protein</fullName>
    </submittedName>
</protein>
<keyword evidence="5" id="KW-1185">Reference proteome</keyword>
<evidence type="ECO:0000313" key="5">
    <source>
        <dbReference type="Proteomes" id="UP001302367"/>
    </source>
</evidence>
<organism evidence="2 4">
    <name type="scientific">Cercospora beticola</name>
    <name type="common">Sugarbeet leaf spot fungus</name>
    <dbReference type="NCBI Taxonomy" id="122368"/>
    <lineage>
        <taxon>Eukaryota</taxon>
        <taxon>Fungi</taxon>
        <taxon>Dikarya</taxon>
        <taxon>Ascomycota</taxon>
        <taxon>Pezizomycotina</taxon>
        <taxon>Dothideomycetes</taxon>
        <taxon>Dothideomycetidae</taxon>
        <taxon>Mycosphaerellales</taxon>
        <taxon>Mycosphaerellaceae</taxon>
        <taxon>Cercospora</taxon>
    </lineage>
</organism>
<reference evidence="2 4" key="1">
    <citation type="submission" date="2015-10" db="EMBL/GenBank/DDBJ databases">
        <title>The cercosporin biosynthetic gene cluster was horizontally transferred to several fungal lineages and shown to be expanded in Cercospora beticola based on microsynteny with recipient genomes.</title>
        <authorList>
            <person name="De Jonge R."/>
            <person name="Ebert M.K."/>
            <person name="Suttle J.C."/>
            <person name="Jurick Ii W.M."/>
            <person name="Secor G.A."/>
            <person name="Thomma B.P."/>
            <person name="Van De Peer Y."/>
            <person name="Bolton M.D."/>
        </authorList>
    </citation>
    <scope>NUCLEOTIDE SEQUENCE [LARGE SCALE GENOMIC DNA]</scope>
    <source>
        <strain evidence="2 4">09-40</strain>
    </source>
</reference>
<name>A0A2G5HJC3_CERBT</name>
<dbReference type="AlphaFoldDB" id="A0A2G5HJC3"/>